<name>A0A1M5ZPA8_9BURK</name>
<protein>
    <submittedName>
        <fullName evidence="1">Uncharacterized conserved protein YdgA, DUF945 family</fullName>
    </submittedName>
</protein>
<dbReference type="Proteomes" id="UP000184226">
    <property type="component" value="Unassembled WGS sequence"/>
</dbReference>
<dbReference type="STRING" id="658167.SAMN04488135_11687"/>
<evidence type="ECO:0000313" key="1">
    <source>
        <dbReference type="EMBL" id="SHI25753.1"/>
    </source>
</evidence>
<dbReference type="EMBL" id="FQXE01000016">
    <property type="protein sequence ID" value="SHI25753.1"/>
    <property type="molecule type" value="Genomic_DNA"/>
</dbReference>
<proteinExistence type="predicted"/>
<keyword evidence="2" id="KW-1185">Reference proteome</keyword>
<evidence type="ECO:0000313" key="2">
    <source>
        <dbReference type="Proteomes" id="UP000184226"/>
    </source>
</evidence>
<dbReference type="Pfam" id="PF06097">
    <property type="entry name" value="DUF945"/>
    <property type="match status" value="1"/>
</dbReference>
<dbReference type="RefSeq" id="WP_073108177.1">
    <property type="nucleotide sequence ID" value="NZ_FQXE01000016.1"/>
</dbReference>
<dbReference type="AlphaFoldDB" id="A0A1M5ZPA8"/>
<dbReference type="InterPro" id="IPR010352">
    <property type="entry name" value="DUF945"/>
</dbReference>
<sequence>MKKSAGVIGAVVILGGAYLGATWYVGKQAQAELERVVAQANVRLLKVLGPDLGGGGIKLEISDYQRRFFSSDVAYSLHLKDEDGKPVDIKLRDHLQHGPFPLDALRSGDFTPMLAHSQAQLVATPATQKWFDSQQGASPLRIETRVGFGGTGKSAWTFSPAELVEGGDKLSFSGGSIEMSFSNDFNDNTAAGKFASFTLANAQTGENLDVKNIQGSSQTTMVAENDIKTQSSATIDTLVVGRAAEGAVTVEKLSINLDSRQKDELLDGALRYDFGRVAVGDIDLGSISVGGKARQLDVAALAALAGEYDAIQARHGAAGDQDLALTDAEEAALRARLMAVLASNPSLAIDPLVWKNAKGESQASLQVDLASPGGAPEQAVDVLLAETLKRVKLDLALSKPMFIQAFGQAQGDAQQKLQMEMLGAMIYDQYTSRLRDAGLIKVDGDQAAAAILYENDSVNVNGQAMPVAEFMQRAMSVLM</sequence>
<reference evidence="1 2" key="1">
    <citation type="submission" date="2016-11" db="EMBL/GenBank/DDBJ databases">
        <authorList>
            <person name="Jaros S."/>
            <person name="Januszkiewicz K."/>
            <person name="Wedrychowicz H."/>
        </authorList>
    </citation>
    <scope>NUCLEOTIDE SEQUENCE [LARGE SCALE GENOMIC DNA]</scope>
    <source>
        <strain evidence="1 2">CGMCC 1.10190</strain>
    </source>
</reference>
<organism evidence="1 2">
    <name type="scientific">Pollutimonas bauzanensis</name>
    <dbReference type="NCBI Taxonomy" id="658167"/>
    <lineage>
        <taxon>Bacteria</taxon>
        <taxon>Pseudomonadati</taxon>
        <taxon>Pseudomonadota</taxon>
        <taxon>Betaproteobacteria</taxon>
        <taxon>Burkholderiales</taxon>
        <taxon>Alcaligenaceae</taxon>
        <taxon>Pollutimonas</taxon>
    </lineage>
</organism>
<accession>A0A1M5ZPA8</accession>
<gene>
    <name evidence="1" type="ORF">SAMN04488135_11687</name>
</gene>